<name>A0A1D2VQD0_9ASCO</name>
<dbReference type="GeneID" id="30965079"/>
<dbReference type="AlphaFoldDB" id="A0A1D2VQD0"/>
<evidence type="ECO:0000313" key="4">
    <source>
        <dbReference type="Proteomes" id="UP000095038"/>
    </source>
</evidence>
<accession>A0A1D2VQD0</accession>
<evidence type="ECO:0000256" key="1">
    <source>
        <dbReference type="SAM" id="MobiDB-lite"/>
    </source>
</evidence>
<feature type="transmembrane region" description="Helical" evidence="2">
    <location>
        <begin position="12"/>
        <end position="35"/>
    </location>
</feature>
<keyword evidence="2" id="KW-1133">Transmembrane helix</keyword>
<organism evidence="3 4">
    <name type="scientific">Ascoidea rubescens DSM 1968</name>
    <dbReference type="NCBI Taxonomy" id="1344418"/>
    <lineage>
        <taxon>Eukaryota</taxon>
        <taxon>Fungi</taxon>
        <taxon>Dikarya</taxon>
        <taxon>Ascomycota</taxon>
        <taxon>Saccharomycotina</taxon>
        <taxon>Saccharomycetes</taxon>
        <taxon>Ascoideaceae</taxon>
        <taxon>Ascoidea</taxon>
    </lineage>
</organism>
<evidence type="ECO:0000313" key="3">
    <source>
        <dbReference type="EMBL" id="ODV63813.1"/>
    </source>
</evidence>
<gene>
    <name evidence="3" type="ORF">ASCRUDRAFT_67876</name>
</gene>
<dbReference type="RefSeq" id="XP_020050120.1">
    <property type="nucleotide sequence ID" value="XM_020191443.1"/>
</dbReference>
<keyword evidence="2" id="KW-0812">Transmembrane</keyword>
<sequence>MKFSILLELIILQYLVIYFIPYILFILLITLSNILSFTKFASKTIHLNFNYESIDNPPFILLNLENTLYIPKLKAHFDLNQIYNINLKFLDLLPNSNDYHYVQNEPIMIKLSIIPNQFLHNLKPVHNINTEKDWNNIRIWPITENKNSFSLDSKQNHSLLEYDDSSVFVVTKKSFIHSLIPNRRRKYNIDLFDENIDSFSDFLAFNSFIKWSFKEIETNPIQAYTNNYNLIIEFNKINLLIIDSTLNLSFHNQNNTTWEFYIFTLSALFWFQIVYVYGEILILKLNTTLISLIKFLISIPSFKAIEIFQQTILILNFKEADSKEIYNEMANGIDYNSDTNGLSNESDNEILLSITHKGNNVTDQNRTPQRNSRVGNNLKLKIYSTVASLSTSSTKSKDNNDNFRTDNNSITTFHGANHVGTFNYDDSAIEENNFELLAENGLDLVSNTSEVTLTDGPNLTLPYTSQIAQDNTTKGAHTVLNQVIFDFDFSSNVSNDSSLDSNESISDPLKSFNINSSFAGQFSNSTSALNSLNAPNDQSNINAAEKNDVNTIPRADTITNCSQYKESSNSFTSLQSRNSLPSNDNNKHSPTDFSPDSKPIKQECCKPRIRGARSKQALQPAKDTLTSRFAEAEYPDYSESSHKPVQSNKSNPKQDIDLQNTIHAMLNPQLNLSVLKNITTNQNFIIQNKHKCSSTSNSNNDKNNDDLINDDVLVSNDFSLLLI</sequence>
<feature type="compositionally biased region" description="Polar residues" evidence="1">
    <location>
        <begin position="566"/>
        <end position="584"/>
    </location>
</feature>
<feature type="transmembrane region" description="Helical" evidence="2">
    <location>
        <begin position="260"/>
        <end position="278"/>
    </location>
</feature>
<dbReference type="Proteomes" id="UP000095038">
    <property type="component" value="Unassembled WGS sequence"/>
</dbReference>
<dbReference type="EMBL" id="KV454475">
    <property type="protein sequence ID" value="ODV63813.1"/>
    <property type="molecule type" value="Genomic_DNA"/>
</dbReference>
<protein>
    <submittedName>
        <fullName evidence="3">Uncharacterized protein</fullName>
    </submittedName>
</protein>
<reference evidence="4" key="1">
    <citation type="submission" date="2016-05" db="EMBL/GenBank/DDBJ databases">
        <title>Comparative genomics of biotechnologically important yeasts.</title>
        <authorList>
            <consortium name="DOE Joint Genome Institute"/>
            <person name="Riley R."/>
            <person name="Haridas S."/>
            <person name="Wolfe K.H."/>
            <person name="Lopes M.R."/>
            <person name="Hittinger C.T."/>
            <person name="Goker M."/>
            <person name="Salamov A."/>
            <person name="Wisecaver J."/>
            <person name="Long T.M."/>
            <person name="Aerts A.L."/>
            <person name="Barry K."/>
            <person name="Choi C."/>
            <person name="Clum A."/>
            <person name="Coughlan A.Y."/>
            <person name="Deshpande S."/>
            <person name="Douglass A.P."/>
            <person name="Hanson S.J."/>
            <person name="Klenk H.-P."/>
            <person name="Labutti K."/>
            <person name="Lapidus A."/>
            <person name="Lindquist E."/>
            <person name="Lipzen A."/>
            <person name="Meier-Kolthoff J.P."/>
            <person name="Ohm R.A."/>
            <person name="Otillar R.P."/>
            <person name="Pangilinan J."/>
            <person name="Peng Y."/>
            <person name="Rokas A."/>
            <person name="Rosa C.A."/>
            <person name="Scheuner C."/>
            <person name="Sibirny A.A."/>
            <person name="Slot J.C."/>
            <person name="Stielow J.B."/>
            <person name="Sun H."/>
            <person name="Kurtzman C.P."/>
            <person name="Blackwell M."/>
            <person name="Grigoriev I.V."/>
            <person name="Jeffries T.W."/>
        </authorList>
    </citation>
    <scope>NUCLEOTIDE SEQUENCE [LARGE SCALE GENOMIC DNA]</scope>
    <source>
        <strain evidence="4">DSM 1968</strain>
    </source>
</reference>
<proteinExistence type="predicted"/>
<dbReference type="InParanoid" id="A0A1D2VQD0"/>
<keyword evidence="2" id="KW-0472">Membrane</keyword>
<feature type="compositionally biased region" description="Polar residues" evidence="1">
    <location>
        <begin position="643"/>
        <end position="654"/>
    </location>
</feature>
<evidence type="ECO:0000256" key="2">
    <source>
        <dbReference type="SAM" id="Phobius"/>
    </source>
</evidence>
<feature type="region of interest" description="Disordered" evidence="1">
    <location>
        <begin position="566"/>
        <end position="654"/>
    </location>
</feature>
<keyword evidence="4" id="KW-1185">Reference proteome</keyword>